<feature type="domain" description="Thioredoxin" evidence="2">
    <location>
        <begin position="30"/>
        <end position="247"/>
    </location>
</feature>
<proteinExistence type="predicted"/>
<sequence length="252" mass="27570">MKKFRGFSTLGAIVGVIAVVLLGVATYFIVDGNNKATDFNEYDFYSVIEPTKDNGNIGDHVKGNADAPVLIFEYADYQCPGCASINPRVNKVIEELDGKLGVVYRSFLLSYHQNGTAAASAAEAAGLQGYWKEYADKLFEEQAEWEYASASERTALFDKYFEEVTNGEGDVEKFNQDLASENVSKKISFDMGIGKRVDVGGTPAFYIDGQLINWGSAGEVTVNGKKITWESTRSGDDFVKLLKDIVAAKLGE</sequence>
<keyword evidence="1" id="KW-0472">Membrane</keyword>
<reference evidence="3 4" key="2">
    <citation type="journal article" date="2020" name="Cell Rep.">
        <title>Acquisition and Adaptation of Ultra-small Parasitic Reduced Genome Bacteria to Mammalian Hosts.</title>
        <authorList>
            <person name="McLean J.S."/>
            <person name="Bor B."/>
            <person name="Kerns K.A."/>
            <person name="Liu Q."/>
            <person name="To T.T."/>
            <person name="Solden L."/>
            <person name="Hendrickson E.L."/>
            <person name="Wrighton K."/>
            <person name="Shi W."/>
            <person name="He X."/>
        </authorList>
    </citation>
    <scope>NUCLEOTIDE SEQUENCE [LARGE SCALE GENOMIC DNA]</scope>
    <source>
        <strain evidence="3 4">TM7_G3_2_Rum_HOT_351B</strain>
    </source>
</reference>
<dbReference type="Proteomes" id="UP001191019">
    <property type="component" value="Unassembled WGS sequence"/>
</dbReference>
<dbReference type="InterPro" id="IPR036249">
    <property type="entry name" value="Thioredoxin-like_sf"/>
</dbReference>
<keyword evidence="4" id="KW-1185">Reference proteome</keyword>
<dbReference type="InterPro" id="IPR013766">
    <property type="entry name" value="Thioredoxin_domain"/>
</dbReference>
<organism evidence="3 4">
    <name type="scientific">Candidatus Nanosyncoccus alces</name>
    <dbReference type="NCBI Taxonomy" id="2171997"/>
    <lineage>
        <taxon>Bacteria</taxon>
        <taxon>Candidatus Saccharimonadota</taxon>
        <taxon>Candidatus Nanosyncoccalia</taxon>
        <taxon>Candidatus Nanosyncoccales</taxon>
        <taxon>Candidatus Nanosyncoccaceae</taxon>
        <taxon>Candidatus Nanosyncoccus</taxon>
    </lineage>
</organism>
<protein>
    <submittedName>
        <fullName evidence="3">Disulfide bond formation protein D</fullName>
    </submittedName>
</protein>
<dbReference type="InterPro" id="IPR012336">
    <property type="entry name" value="Thioredoxin-like_fold"/>
</dbReference>
<evidence type="ECO:0000256" key="1">
    <source>
        <dbReference type="SAM" id="Phobius"/>
    </source>
</evidence>
<dbReference type="PROSITE" id="PS51352">
    <property type="entry name" value="THIOREDOXIN_2"/>
    <property type="match status" value="1"/>
</dbReference>
<accession>A0ABY0FM35</accession>
<dbReference type="Gene3D" id="3.40.30.10">
    <property type="entry name" value="Glutaredoxin"/>
    <property type="match status" value="1"/>
</dbReference>
<dbReference type="SUPFAM" id="SSF52833">
    <property type="entry name" value="Thioredoxin-like"/>
    <property type="match status" value="1"/>
</dbReference>
<feature type="transmembrane region" description="Helical" evidence="1">
    <location>
        <begin position="7"/>
        <end position="30"/>
    </location>
</feature>
<gene>
    <name evidence="3" type="primary">bdbD</name>
    <name evidence="3" type="ORF">G3RUM_00340</name>
</gene>
<evidence type="ECO:0000313" key="4">
    <source>
        <dbReference type="Proteomes" id="UP001191019"/>
    </source>
</evidence>
<reference evidence="3 4" key="1">
    <citation type="journal article" date="2018" name="bioRxiv">
        <title>Evidence of independent acquisition and adaption of ultra-small bacteria to human hosts across the highly diverse yet reduced genomes of the phylum Saccharibacteria.</title>
        <authorList>
            <person name="McLean J.S."/>
            <person name="Bor B."/>
            <person name="To T.T."/>
            <person name="Liu Q."/>
            <person name="Kearns K.A."/>
            <person name="Solden L.M."/>
            <person name="Wrighton K.C."/>
            <person name="He X."/>
            <person name="Shi W."/>
        </authorList>
    </citation>
    <scope>NUCLEOTIDE SEQUENCE [LARGE SCALE GENOMIC DNA]</scope>
    <source>
        <strain evidence="3 4">TM7_G3_2_Rum_HOT_351B</strain>
    </source>
</reference>
<dbReference type="EMBL" id="PRLM01000003">
    <property type="protein sequence ID" value="RYC74795.1"/>
    <property type="molecule type" value="Genomic_DNA"/>
</dbReference>
<evidence type="ECO:0000259" key="2">
    <source>
        <dbReference type="PROSITE" id="PS51352"/>
    </source>
</evidence>
<dbReference type="Pfam" id="PF13462">
    <property type="entry name" value="Thioredoxin_4"/>
    <property type="match status" value="1"/>
</dbReference>
<evidence type="ECO:0000313" key="3">
    <source>
        <dbReference type="EMBL" id="RYC74795.1"/>
    </source>
</evidence>
<comment type="caution">
    <text evidence="3">The sequence shown here is derived from an EMBL/GenBank/DDBJ whole genome shotgun (WGS) entry which is preliminary data.</text>
</comment>
<keyword evidence="1" id="KW-1133">Transmembrane helix</keyword>
<dbReference type="RefSeq" id="WP_129734766.1">
    <property type="nucleotide sequence ID" value="NZ_PRLM01000003.1"/>
</dbReference>
<keyword evidence="1" id="KW-0812">Transmembrane</keyword>
<name>A0ABY0FM35_9BACT</name>